<dbReference type="Proteomes" id="UP001196980">
    <property type="component" value="Unassembled WGS sequence"/>
</dbReference>
<dbReference type="PANTHER" id="PTHR42852:SF17">
    <property type="entry name" value="THIOREDOXIN-LIKE PROTEIN HI_1115"/>
    <property type="match status" value="1"/>
</dbReference>
<organism evidence="2 3">
    <name type="scientific">Candidatus Magnetobacterium casense</name>
    <dbReference type="NCBI Taxonomy" id="1455061"/>
    <lineage>
        <taxon>Bacteria</taxon>
        <taxon>Pseudomonadati</taxon>
        <taxon>Nitrospirota</taxon>
        <taxon>Thermodesulfovibrionia</taxon>
        <taxon>Thermodesulfovibrionales</taxon>
        <taxon>Candidatus Magnetobacteriaceae</taxon>
        <taxon>Candidatus Magnetobacterium</taxon>
    </lineage>
</organism>
<proteinExistence type="predicted"/>
<dbReference type="PROSITE" id="PS51352">
    <property type="entry name" value="THIOREDOXIN_2"/>
    <property type="match status" value="1"/>
</dbReference>
<dbReference type="EMBL" id="JABXWD010000004">
    <property type="protein sequence ID" value="MBV6340050.1"/>
    <property type="molecule type" value="Genomic_DNA"/>
</dbReference>
<dbReference type="InterPro" id="IPR036249">
    <property type="entry name" value="Thioredoxin-like_sf"/>
</dbReference>
<dbReference type="CDD" id="cd02966">
    <property type="entry name" value="TlpA_like_family"/>
    <property type="match status" value="1"/>
</dbReference>
<dbReference type="SUPFAM" id="SSF52833">
    <property type="entry name" value="Thioredoxin-like"/>
    <property type="match status" value="1"/>
</dbReference>
<protein>
    <submittedName>
        <fullName evidence="2">TlpA family protein disulfide reductase</fullName>
    </submittedName>
</protein>
<dbReference type="InterPro" id="IPR050553">
    <property type="entry name" value="Thioredoxin_ResA/DsbE_sf"/>
</dbReference>
<reference evidence="2 3" key="1">
    <citation type="journal article" date="2020" name="J Geophys Res Biogeosci">
        <title>Magnetotaxis as an Adaptation to Enable Bacterial Shuttling of Microbial Sulfur and Sulfur Cycling Across Aquatic Oxic#Anoxic Interfaces.</title>
        <authorList>
            <person name="Li J."/>
            <person name="Liu P."/>
            <person name="Wang J."/>
            <person name="Roberts A.P."/>
            <person name="Pan Y."/>
        </authorList>
    </citation>
    <scope>NUCLEOTIDE SEQUENCE [LARGE SCALE GENOMIC DNA]</scope>
    <source>
        <strain evidence="2 3">MYR-1_YQ</strain>
    </source>
</reference>
<name>A0ABS6RTV0_9BACT</name>
<dbReference type="PANTHER" id="PTHR42852">
    <property type="entry name" value="THIOL:DISULFIDE INTERCHANGE PROTEIN DSBE"/>
    <property type="match status" value="1"/>
</dbReference>
<evidence type="ECO:0000313" key="3">
    <source>
        <dbReference type="Proteomes" id="UP001196980"/>
    </source>
</evidence>
<dbReference type="InterPro" id="IPR013766">
    <property type="entry name" value="Thioredoxin_domain"/>
</dbReference>
<dbReference type="Gene3D" id="3.40.30.10">
    <property type="entry name" value="Glutaredoxin"/>
    <property type="match status" value="1"/>
</dbReference>
<dbReference type="Pfam" id="PF00578">
    <property type="entry name" value="AhpC-TSA"/>
    <property type="match status" value="1"/>
</dbReference>
<feature type="domain" description="Thioredoxin" evidence="1">
    <location>
        <begin position="1"/>
        <end position="134"/>
    </location>
</feature>
<dbReference type="InterPro" id="IPR000866">
    <property type="entry name" value="AhpC/TSA"/>
</dbReference>
<keyword evidence="3" id="KW-1185">Reference proteome</keyword>
<evidence type="ECO:0000313" key="2">
    <source>
        <dbReference type="EMBL" id="MBV6340050.1"/>
    </source>
</evidence>
<accession>A0ABS6RTV0</accession>
<gene>
    <name evidence="2" type="ORF">HWQ67_00480</name>
</gene>
<evidence type="ECO:0000259" key="1">
    <source>
        <dbReference type="PROSITE" id="PS51352"/>
    </source>
</evidence>
<sequence>MPTFVMVDDNDKKTDIATLIDKPTIIYFTHNACHYCTQIIALLKRAEEKFGNKNLRIIGINTMAKDGKLVKAYKKELGFVFPMFAGNRPDVLAAYRINYVPVLVFVDANKVVRNIVGHYIHEKELHDHIRSLTNK</sequence>
<comment type="caution">
    <text evidence="2">The sequence shown here is derived from an EMBL/GenBank/DDBJ whole genome shotgun (WGS) entry which is preliminary data.</text>
</comment>